<dbReference type="VEuPathDB" id="TriTrypDB:BSAL_25765"/>
<evidence type="ECO:0000313" key="7">
    <source>
        <dbReference type="EMBL" id="CUG90254.1"/>
    </source>
</evidence>
<evidence type="ECO:0000256" key="4">
    <source>
        <dbReference type="PROSITE-ProRule" id="PRU00091"/>
    </source>
</evidence>
<dbReference type="PANTHER" id="PTHR39490">
    <property type="entry name" value="ARRESTIN DOMAIN-CONTAINING PROTEIN D"/>
    <property type="match status" value="1"/>
</dbReference>
<reference evidence="8" key="1">
    <citation type="submission" date="2015-09" db="EMBL/GenBank/DDBJ databases">
        <authorList>
            <consortium name="Pathogen Informatics"/>
        </authorList>
    </citation>
    <scope>NUCLEOTIDE SEQUENCE [LARGE SCALE GENOMIC DNA]</scope>
    <source>
        <strain evidence="8">Lake Konstanz</strain>
    </source>
</reference>
<sequence>MSSSMDPLTADSLITGNVIVEVFEVEELKPIRGWVPIDSSTTTTSSSHVATTIPAAKKTPSEPRRVFQHSYVPYSAFDSNESIGANIAGSLEEVTAQVEVQLGFKRPGCTAKWEPWVAALKNTHPALSKKDRKGSSAGSSATSTPERTRPESLGRHADPNILAESAWEYAFNSKHDFEPLPEGVAPPTTSALAEGIVASQQRVFIRRRKFRRTAALAWDSPHIVPEGVRGLSIWCASIKIHKAPDQDDSRTNSPRIHVPKLSFGHGRGLSVGPGSTADLPLSGRMTRSRAASSIASTTRPGLIPVEHWMKDNDAQKCLNCFKNFSVITRRHHCRLCGRVFCAQCCEKSARYGGVRVCTPCLREDEMCERMRQDEQFEEEERLRELERDLLTDGPAEDEQLEGDGGDDGGLLVRVPTMSSPLGTRRMASLMFQLESDCRDAIVSQQQEEFVFLTSLGTEELKVLQEICELHTLPSLVQLSDSLRVINFEKSVRLAQSGSQKSDDSTTKRAITAKTPTSIAVPSSNKTQQPKSPTTVEANRQKNALTGMLHLIVHKVTGTRTPDGTMVRCDIRIGNSPKSTPYQGDWCKFNEVPLTGYIMMHNELEIINMSVNTRGGNALTDLVLEVTFTAAQVEFTIADLLTKEQLEAAHAAKTPTQFKGTYHCKEVLNSGYKKPIKGAAAAVQWSFDVRPIMGNMDFCEECGRVVSKCTCYDIEEAHQHESVDIVEPVFLGTDEPSEHSPKVCGAKPACSEIVATERSQVTDAWEKLISCAAERMVLEKRYTVSNIEQEQREEYGKLRNTYFRATNSLFYRIARKKRFPEITKALRVIADESAKRVGCVYLAKWHQHGVIFGPEIRLKRARHRLEERIGLINAPPGASGDHHEKSISPHPQSATLPHPQTPAVKAQSTRKPTSDKCCSLM</sequence>
<evidence type="ECO:0000256" key="2">
    <source>
        <dbReference type="ARBA" id="ARBA00022771"/>
    </source>
</evidence>
<dbReference type="SMART" id="SM00064">
    <property type="entry name" value="FYVE"/>
    <property type="match status" value="1"/>
</dbReference>
<feature type="compositionally biased region" description="Basic and acidic residues" evidence="5">
    <location>
        <begin position="146"/>
        <end position="156"/>
    </location>
</feature>
<feature type="compositionally biased region" description="Low complexity" evidence="5">
    <location>
        <begin position="135"/>
        <end position="144"/>
    </location>
</feature>
<dbReference type="AlphaFoldDB" id="A0A0S4JFP1"/>
<dbReference type="GO" id="GO:0008270">
    <property type="term" value="F:zinc ion binding"/>
    <property type="evidence" value="ECO:0007669"/>
    <property type="project" value="UniProtKB-KW"/>
</dbReference>
<dbReference type="InterPro" id="IPR013083">
    <property type="entry name" value="Znf_RING/FYVE/PHD"/>
</dbReference>
<feature type="compositionally biased region" description="Acidic residues" evidence="5">
    <location>
        <begin position="394"/>
        <end position="406"/>
    </location>
</feature>
<protein>
    <recommendedName>
        <fullName evidence="6">FYVE-type domain-containing protein</fullName>
    </recommendedName>
</protein>
<evidence type="ECO:0000256" key="3">
    <source>
        <dbReference type="ARBA" id="ARBA00022833"/>
    </source>
</evidence>
<dbReference type="OrthoDB" id="660555at2759"/>
<dbReference type="Proteomes" id="UP000051952">
    <property type="component" value="Unassembled WGS sequence"/>
</dbReference>
<dbReference type="SUPFAM" id="SSF57903">
    <property type="entry name" value="FYVE/PHD zinc finger"/>
    <property type="match status" value="1"/>
</dbReference>
<dbReference type="PROSITE" id="PS50178">
    <property type="entry name" value="ZF_FYVE"/>
    <property type="match status" value="1"/>
</dbReference>
<keyword evidence="2 4" id="KW-0863">Zinc-finger</keyword>
<dbReference type="EMBL" id="CYKH01001806">
    <property type="protein sequence ID" value="CUG90254.1"/>
    <property type="molecule type" value="Genomic_DNA"/>
</dbReference>
<evidence type="ECO:0000259" key="6">
    <source>
        <dbReference type="PROSITE" id="PS50178"/>
    </source>
</evidence>
<name>A0A0S4JFP1_BODSA</name>
<dbReference type="InterPro" id="IPR017455">
    <property type="entry name" value="Znf_FYVE-rel"/>
</dbReference>
<organism evidence="7 8">
    <name type="scientific">Bodo saltans</name>
    <name type="common">Flagellated protozoan</name>
    <dbReference type="NCBI Taxonomy" id="75058"/>
    <lineage>
        <taxon>Eukaryota</taxon>
        <taxon>Discoba</taxon>
        <taxon>Euglenozoa</taxon>
        <taxon>Kinetoplastea</taxon>
        <taxon>Metakinetoplastina</taxon>
        <taxon>Eubodonida</taxon>
        <taxon>Bodonidae</taxon>
        <taxon>Bodo</taxon>
    </lineage>
</organism>
<feature type="region of interest" description="Disordered" evidence="5">
    <location>
        <begin position="494"/>
        <end position="535"/>
    </location>
</feature>
<dbReference type="PANTHER" id="PTHR39490:SF13">
    <property type="entry name" value="FYVE-TYPE DOMAIN-CONTAINING PROTEIN"/>
    <property type="match status" value="1"/>
</dbReference>
<dbReference type="InterPro" id="IPR052113">
    <property type="entry name" value="FYVE-type_Zinc_Finger"/>
</dbReference>
<accession>A0A0S4JFP1</accession>
<evidence type="ECO:0000256" key="5">
    <source>
        <dbReference type="SAM" id="MobiDB-lite"/>
    </source>
</evidence>
<feature type="region of interest" description="Disordered" evidence="5">
    <location>
        <begin position="124"/>
        <end position="156"/>
    </location>
</feature>
<keyword evidence="1" id="KW-0479">Metal-binding</keyword>
<proteinExistence type="predicted"/>
<feature type="domain" description="FYVE-type" evidence="6">
    <location>
        <begin position="311"/>
        <end position="365"/>
    </location>
</feature>
<feature type="compositionally biased region" description="Polar residues" evidence="5">
    <location>
        <begin position="513"/>
        <end position="535"/>
    </location>
</feature>
<dbReference type="InterPro" id="IPR000306">
    <property type="entry name" value="Znf_FYVE"/>
</dbReference>
<evidence type="ECO:0000313" key="8">
    <source>
        <dbReference type="Proteomes" id="UP000051952"/>
    </source>
</evidence>
<feature type="region of interest" description="Disordered" evidence="5">
    <location>
        <begin position="390"/>
        <end position="412"/>
    </location>
</feature>
<keyword evidence="8" id="KW-1185">Reference proteome</keyword>
<keyword evidence="3" id="KW-0862">Zinc</keyword>
<feature type="region of interest" description="Disordered" evidence="5">
    <location>
        <begin position="871"/>
        <end position="920"/>
    </location>
</feature>
<dbReference type="Gene3D" id="3.30.40.10">
    <property type="entry name" value="Zinc/RING finger domain, C3HC4 (zinc finger)"/>
    <property type="match status" value="1"/>
</dbReference>
<dbReference type="Pfam" id="PF01363">
    <property type="entry name" value="FYVE"/>
    <property type="match status" value="1"/>
</dbReference>
<gene>
    <name evidence="7" type="ORF">BSAL_25765</name>
</gene>
<evidence type="ECO:0000256" key="1">
    <source>
        <dbReference type="ARBA" id="ARBA00022723"/>
    </source>
</evidence>
<dbReference type="InterPro" id="IPR011011">
    <property type="entry name" value="Znf_FYVE_PHD"/>
</dbReference>